<dbReference type="Proteomes" id="UP000293925">
    <property type="component" value="Unassembled WGS sequence"/>
</dbReference>
<keyword evidence="2" id="KW-1185">Reference proteome</keyword>
<dbReference type="AlphaFoldDB" id="A0A4R0Q362"/>
<sequence length="120" mass="14355">MDTSILSFILPEGLTEYFELDRFEVTEGSYHIYLLEKNIHPEEYSGEKLISKGFFDEITVRDFPLRGKPCFLKVKRRKWQNLHTKKIVYRDWNLVADGTKMTTEFAFFFEKLFGFKPNKL</sequence>
<dbReference type="OrthoDB" id="1119824at2"/>
<dbReference type="RefSeq" id="WP_131526767.1">
    <property type="nucleotide sequence ID" value="NZ_SJSO01000002.1"/>
</dbReference>
<accession>A0A4R0Q362</accession>
<proteinExistence type="predicted"/>
<dbReference type="EMBL" id="SJSO01000002">
    <property type="protein sequence ID" value="TCD28914.1"/>
    <property type="molecule type" value="Genomic_DNA"/>
</dbReference>
<protein>
    <submittedName>
        <fullName evidence="1">Transposase</fullName>
    </submittedName>
</protein>
<name>A0A4R0Q362_9SPHI</name>
<comment type="caution">
    <text evidence="1">The sequence shown here is derived from an EMBL/GenBank/DDBJ whole genome shotgun (WGS) entry which is preliminary data.</text>
</comment>
<reference evidence="1 2" key="1">
    <citation type="submission" date="2019-02" db="EMBL/GenBank/DDBJ databases">
        <title>Pedobacter sp. RP-3-21 sp. nov., isolated from Arctic soil.</title>
        <authorList>
            <person name="Dahal R.H."/>
        </authorList>
    </citation>
    <scope>NUCLEOTIDE SEQUENCE [LARGE SCALE GENOMIC DNA]</scope>
    <source>
        <strain evidence="1 2">RP-3-21</strain>
    </source>
</reference>
<evidence type="ECO:0000313" key="1">
    <source>
        <dbReference type="EMBL" id="TCD28914.1"/>
    </source>
</evidence>
<gene>
    <name evidence="1" type="ORF">EZ456_01765</name>
</gene>
<organism evidence="1 2">
    <name type="scientific">Pedobacter psychrodurus</name>
    <dbReference type="NCBI Taxonomy" id="2530456"/>
    <lineage>
        <taxon>Bacteria</taxon>
        <taxon>Pseudomonadati</taxon>
        <taxon>Bacteroidota</taxon>
        <taxon>Sphingobacteriia</taxon>
        <taxon>Sphingobacteriales</taxon>
        <taxon>Sphingobacteriaceae</taxon>
        <taxon>Pedobacter</taxon>
    </lineage>
</organism>
<evidence type="ECO:0000313" key="2">
    <source>
        <dbReference type="Proteomes" id="UP000293925"/>
    </source>
</evidence>